<dbReference type="Proteomes" id="UP001385951">
    <property type="component" value="Unassembled WGS sequence"/>
</dbReference>
<feature type="compositionally biased region" description="Basic and acidic residues" evidence="1">
    <location>
        <begin position="1"/>
        <end position="13"/>
    </location>
</feature>
<organism evidence="2 3">
    <name type="scientific">Cerrena zonata</name>
    <dbReference type="NCBI Taxonomy" id="2478898"/>
    <lineage>
        <taxon>Eukaryota</taxon>
        <taxon>Fungi</taxon>
        <taxon>Dikarya</taxon>
        <taxon>Basidiomycota</taxon>
        <taxon>Agaricomycotina</taxon>
        <taxon>Agaricomycetes</taxon>
        <taxon>Polyporales</taxon>
        <taxon>Cerrenaceae</taxon>
        <taxon>Cerrena</taxon>
    </lineage>
</organism>
<feature type="compositionally biased region" description="Low complexity" evidence="1">
    <location>
        <begin position="111"/>
        <end position="121"/>
    </location>
</feature>
<reference evidence="2 3" key="1">
    <citation type="submission" date="2022-09" db="EMBL/GenBank/DDBJ databases">
        <authorList>
            <person name="Palmer J.M."/>
        </authorList>
    </citation>
    <scope>NUCLEOTIDE SEQUENCE [LARGE SCALE GENOMIC DNA]</scope>
    <source>
        <strain evidence="2 3">DSM 7382</strain>
    </source>
</reference>
<feature type="region of interest" description="Disordered" evidence="1">
    <location>
        <begin position="84"/>
        <end position="168"/>
    </location>
</feature>
<keyword evidence="3" id="KW-1185">Reference proteome</keyword>
<feature type="compositionally biased region" description="Polar residues" evidence="1">
    <location>
        <begin position="96"/>
        <end position="110"/>
    </location>
</feature>
<name>A0AAW0GQI7_9APHY</name>
<feature type="compositionally biased region" description="Basic residues" evidence="1">
    <location>
        <begin position="122"/>
        <end position="132"/>
    </location>
</feature>
<feature type="compositionally biased region" description="Basic and acidic residues" evidence="1">
    <location>
        <begin position="37"/>
        <end position="52"/>
    </location>
</feature>
<evidence type="ECO:0000313" key="2">
    <source>
        <dbReference type="EMBL" id="KAK7695893.1"/>
    </source>
</evidence>
<dbReference type="EMBL" id="JASBNA010000001">
    <property type="protein sequence ID" value="KAK7695893.1"/>
    <property type="molecule type" value="Genomic_DNA"/>
</dbReference>
<evidence type="ECO:0000256" key="1">
    <source>
        <dbReference type="SAM" id="MobiDB-lite"/>
    </source>
</evidence>
<protein>
    <submittedName>
        <fullName evidence="2">Uncharacterized protein</fullName>
    </submittedName>
</protein>
<feature type="compositionally biased region" description="Pro residues" evidence="1">
    <location>
        <begin position="15"/>
        <end position="36"/>
    </location>
</feature>
<sequence>MRRNPDLIRRKPVPDYLPSPPTTAAPPYSPPTPTPPLEKDDSLPPLVETKREKLVFRRQHRQQQLEQAQNLMVGSTLTLVISGMLERGPGPDSESDQGPSYSSPYISTQVPRPSEPSSPSRSQRRRSVHKAYRPPTPPIPHSGQRRTRSRRGSVTSSEAPEMQQLSPRTSFISIRQSWRASNSQTRYSLVLNTDRTQSLSSREDVLSTVHEAAPHQHTIDTRFIFRSPKRASLTGDSLLSRRTVKVTFKRLRGWGKTIRTKFSKFLALSLPPGSAKY</sequence>
<comment type="caution">
    <text evidence="2">The sequence shown here is derived from an EMBL/GenBank/DDBJ whole genome shotgun (WGS) entry which is preliminary data.</text>
</comment>
<feature type="region of interest" description="Disordered" evidence="1">
    <location>
        <begin position="1"/>
        <end position="52"/>
    </location>
</feature>
<evidence type="ECO:0000313" key="3">
    <source>
        <dbReference type="Proteomes" id="UP001385951"/>
    </source>
</evidence>
<dbReference type="AlphaFoldDB" id="A0AAW0GQI7"/>
<proteinExistence type="predicted"/>
<gene>
    <name evidence="2" type="ORF">QCA50_000532</name>
</gene>
<accession>A0AAW0GQI7</accession>